<evidence type="ECO:0000256" key="2">
    <source>
        <dbReference type="PROSITE-ProRule" id="PRU00284"/>
    </source>
</evidence>
<dbReference type="PROSITE" id="PS50111">
    <property type="entry name" value="CHEMOTAXIS_TRANSDUC_2"/>
    <property type="match status" value="1"/>
</dbReference>
<dbReference type="SUPFAM" id="SSF58104">
    <property type="entry name" value="Methyl-accepting chemotaxis protein (MCP) signaling domain"/>
    <property type="match status" value="1"/>
</dbReference>
<accession>A0A7G6E601</accession>
<dbReference type="Gene3D" id="1.10.287.950">
    <property type="entry name" value="Methyl-accepting chemotaxis protein"/>
    <property type="match status" value="1"/>
</dbReference>
<dbReference type="SMART" id="SM00283">
    <property type="entry name" value="MA"/>
    <property type="match status" value="1"/>
</dbReference>
<protein>
    <submittedName>
        <fullName evidence="4">Chemotaxis protein</fullName>
    </submittedName>
</protein>
<dbReference type="KEGG" id="tfr:BR63_15165"/>
<feature type="domain" description="Methyl-accepting transducer" evidence="3">
    <location>
        <begin position="120"/>
        <end position="291"/>
    </location>
</feature>
<keyword evidence="5" id="KW-1185">Reference proteome</keyword>
<sequence>MNLLEGLEAVTGREALRHFARIAQYINDITLADISFSVIEGDTYLAYVPGRNINFGRKPGDKLKPGTAGYQCMMEKRRVIKEFTREQSVYGVPYIANAFPIKDETGNVVGCIVTAEDITMQAVVRETAQLLSAASQQLAAAIQTMNGQMEEMAASGENLTSITSQAVDKVKDTDNVVVFIQEVAKQTNLLGLNAAIEAARVGEAGRGFGVVAEEVRKLAVNSAESAKQIKQVLNHVQDAILQINTNTTTLKEAIHEQVTTIEEIAASSEEMSAMAHKLEKLAQDLLDVSKK</sequence>
<dbReference type="AlphaFoldDB" id="A0A7G6E601"/>
<dbReference type="Proteomes" id="UP000515847">
    <property type="component" value="Chromosome"/>
</dbReference>
<dbReference type="GO" id="GO:0016020">
    <property type="term" value="C:membrane"/>
    <property type="evidence" value="ECO:0007669"/>
    <property type="project" value="InterPro"/>
</dbReference>
<gene>
    <name evidence="4" type="ORF">BR63_15165</name>
</gene>
<dbReference type="InterPro" id="IPR004089">
    <property type="entry name" value="MCPsignal_dom"/>
</dbReference>
<proteinExistence type="predicted"/>
<dbReference type="EMBL" id="CP045798">
    <property type="protein sequence ID" value="QNB47505.1"/>
    <property type="molecule type" value="Genomic_DNA"/>
</dbReference>
<organism evidence="4 5">
    <name type="scientific">Thermanaerosceptrum fracticalcis</name>
    <dbReference type="NCBI Taxonomy" id="1712410"/>
    <lineage>
        <taxon>Bacteria</taxon>
        <taxon>Bacillati</taxon>
        <taxon>Bacillota</taxon>
        <taxon>Clostridia</taxon>
        <taxon>Eubacteriales</taxon>
        <taxon>Peptococcaceae</taxon>
        <taxon>Thermanaerosceptrum</taxon>
    </lineage>
</organism>
<dbReference type="GO" id="GO:0007165">
    <property type="term" value="P:signal transduction"/>
    <property type="evidence" value="ECO:0007669"/>
    <property type="project" value="UniProtKB-KW"/>
</dbReference>
<evidence type="ECO:0000259" key="3">
    <source>
        <dbReference type="PROSITE" id="PS50111"/>
    </source>
</evidence>
<dbReference type="Pfam" id="PF00015">
    <property type="entry name" value="MCPsignal"/>
    <property type="match status" value="1"/>
</dbReference>
<evidence type="ECO:0000313" key="5">
    <source>
        <dbReference type="Proteomes" id="UP000515847"/>
    </source>
</evidence>
<name>A0A7G6E601_THEFR</name>
<dbReference type="RefSeq" id="WP_034423459.1">
    <property type="nucleotide sequence ID" value="NZ_CP045798.1"/>
</dbReference>
<reference evidence="4 5" key="1">
    <citation type="journal article" date="2019" name="Front. Microbiol.">
        <title>Thermoanaerosceptrum fracticalcis gen. nov. sp. nov., a Novel Fumarate-Fermenting Microorganism From a Deep Fractured Carbonate Aquifer of the US Great Basin.</title>
        <authorList>
            <person name="Hamilton-Brehm S.D."/>
            <person name="Stewart L.E."/>
            <person name="Zavarin M."/>
            <person name="Caldwell M."/>
            <person name="Lawson P.A."/>
            <person name="Onstott T.C."/>
            <person name="Grzymski J."/>
            <person name="Neveux I."/>
            <person name="Lollar B.S."/>
            <person name="Russell C.E."/>
            <person name="Moser D.P."/>
        </authorList>
    </citation>
    <scope>NUCLEOTIDE SEQUENCE [LARGE SCALE GENOMIC DNA]</scope>
    <source>
        <strain evidence="4 5">DRI-13</strain>
    </source>
</reference>
<keyword evidence="1 2" id="KW-0807">Transducer</keyword>
<dbReference type="PANTHER" id="PTHR32089">
    <property type="entry name" value="METHYL-ACCEPTING CHEMOTAXIS PROTEIN MCPB"/>
    <property type="match status" value="1"/>
</dbReference>
<dbReference type="PANTHER" id="PTHR32089:SF112">
    <property type="entry name" value="LYSOZYME-LIKE PROTEIN-RELATED"/>
    <property type="match status" value="1"/>
</dbReference>
<dbReference type="OrthoDB" id="3192at2"/>
<evidence type="ECO:0000313" key="4">
    <source>
        <dbReference type="EMBL" id="QNB47505.1"/>
    </source>
</evidence>
<evidence type="ECO:0000256" key="1">
    <source>
        <dbReference type="ARBA" id="ARBA00023224"/>
    </source>
</evidence>